<accession>A0AAU8DM04</accession>
<dbReference type="CDD" id="cd02440">
    <property type="entry name" value="AdoMet_MTases"/>
    <property type="match status" value="1"/>
</dbReference>
<protein>
    <submittedName>
        <fullName evidence="2">Class I SAM-dependent methyltransferase</fullName>
        <ecNumber evidence="2">2.1.-.-</ecNumber>
    </submittedName>
</protein>
<evidence type="ECO:0000313" key="2">
    <source>
        <dbReference type="EMBL" id="XCG63174.1"/>
    </source>
</evidence>
<dbReference type="GO" id="GO:0008757">
    <property type="term" value="F:S-adenosylmethionine-dependent methyltransferase activity"/>
    <property type="evidence" value="ECO:0007669"/>
    <property type="project" value="InterPro"/>
</dbReference>
<dbReference type="AlphaFoldDB" id="A0AAU8DM04"/>
<dbReference type="InterPro" id="IPR013216">
    <property type="entry name" value="Methyltransf_11"/>
</dbReference>
<dbReference type="EMBL" id="CP159218">
    <property type="protein sequence ID" value="XCG63174.1"/>
    <property type="molecule type" value="Genomic_DNA"/>
</dbReference>
<gene>
    <name evidence="2" type="ORF">ABLG96_18515</name>
</gene>
<keyword evidence="2" id="KW-0808">Transferase</keyword>
<dbReference type="GO" id="GO:0032259">
    <property type="term" value="P:methylation"/>
    <property type="evidence" value="ECO:0007669"/>
    <property type="project" value="UniProtKB-KW"/>
</dbReference>
<organism evidence="2">
    <name type="scientific">Nakamurella sp. A5-74</name>
    <dbReference type="NCBI Taxonomy" id="3158264"/>
    <lineage>
        <taxon>Bacteria</taxon>
        <taxon>Bacillati</taxon>
        <taxon>Actinomycetota</taxon>
        <taxon>Actinomycetes</taxon>
        <taxon>Nakamurellales</taxon>
        <taxon>Nakamurellaceae</taxon>
        <taxon>Nakamurella</taxon>
    </lineage>
</organism>
<dbReference type="Gene3D" id="3.40.50.150">
    <property type="entry name" value="Vaccinia Virus protein VP39"/>
    <property type="match status" value="1"/>
</dbReference>
<dbReference type="RefSeq" id="WP_353648789.1">
    <property type="nucleotide sequence ID" value="NZ_CP159218.1"/>
</dbReference>
<sequence>MGFSVSADAYGAFMGRYAEPLADATVAELQLRAGQRALDVGAGPGALTARLVSALGVHAVAAVDPSETFVAALRARFPGLRVECTTADRLRFPDASFDTTVAQLVVHFMPDPVRGLTEMARVTRPGGQVAASVWDFGGGRHPLGVFWRAAKDLDPDAPDESDLPGTRDGQLVALFTQAGLHDLRPLTLPSTRTFAGFEQWWEMFELGVGPAGDYVAALDAVTKQRLRTRCAELLPAGPFDIDAVAWTVIGRR</sequence>
<dbReference type="PANTHER" id="PTHR42912:SF95">
    <property type="entry name" value="METHYLTRANSFERASE TYPE 11 DOMAIN-CONTAINING PROTEIN"/>
    <property type="match status" value="1"/>
</dbReference>
<keyword evidence="2" id="KW-0489">Methyltransferase</keyword>
<dbReference type="PANTHER" id="PTHR42912">
    <property type="entry name" value="METHYLTRANSFERASE"/>
    <property type="match status" value="1"/>
</dbReference>
<feature type="domain" description="Methyltransferase type 11" evidence="1">
    <location>
        <begin position="38"/>
        <end position="130"/>
    </location>
</feature>
<dbReference type="InterPro" id="IPR029063">
    <property type="entry name" value="SAM-dependent_MTases_sf"/>
</dbReference>
<name>A0AAU8DM04_9ACTN</name>
<evidence type="ECO:0000259" key="1">
    <source>
        <dbReference type="Pfam" id="PF08241"/>
    </source>
</evidence>
<dbReference type="InterPro" id="IPR050508">
    <property type="entry name" value="Methyltransf_Superfamily"/>
</dbReference>
<reference evidence="2" key="1">
    <citation type="submission" date="2024-05" db="EMBL/GenBank/DDBJ databases">
        <authorList>
            <person name="Cai S.Y."/>
            <person name="Jin L.M."/>
            <person name="Li H.R."/>
        </authorList>
    </citation>
    <scope>NUCLEOTIDE SEQUENCE</scope>
    <source>
        <strain evidence="2">A5-74</strain>
    </source>
</reference>
<dbReference type="EC" id="2.1.-.-" evidence="2"/>
<dbReference type="Pfam" id="PF08241">
    <property type="entry name" value="Methyltransf_11"/>
    <property type="match status" value="1"/>
</dbReference>
<dbReference type="SUPFAM" id="SSF53335">
    <property type="entry name" value="S-adenosyl-L-methionine-dependent methyltransferases"/>
    <property type="match status" value="1"/>
</dbReference>
<proteinExistence type="predicted"/>